<evidence type="ECO:0000256" key="3">
    <source>
        <dbReference type="SAM" id="MobiDB-lite"/>
    </source>
</evidence>
<dbReference type="InterPro" id="IPR045351">
    <property type="entry name" value="DUF6531"/>
</dbReference>
<dbReference type="InterPro" id="IPR001826">
    <property type="entry name" value="RHS"/>
</dbReference>
<dbReference type="InterPro" id="IPR056823">
    <property type="entry name" value="TEN-like_YD-shell"/>
</dbReference>
<evidence type="ECO:0000256" key="2">
    <source>
        <dbReference type="SAM" id="Coils"/>
    </source>
</evidence>
<keyword evidence="9" id="KW-1185">Reference proteome</keyword>
<name>A0ABQ3PIH9_9ACTN</name>
<dbReference type="EMBL" id="BNDW01000068">
    <property type="protein sequence ID" value="GHI24831.1"/>
    <property type="molecule type" value="Genomic_DNA"/>
</dbReference>
<dbReference type="RefSeq" id="WP_190223424.1">
    <property type="nucleotide sequence ID" value="NZ_BNBS01000033.1"/>
</dbReference>
<sequence length="1597" mass="173946">MGFGDFISDITPDAVEDVVEDGVEWVGNRVEDAGNWTADRLDDVGWESGADWVREQSRSVANRMGAEVDEMDLGQTEDKTKLIYGSPEKIRSIAGQLRGFQKAFDNSGDGLKGLDSSRLKGEAADALRTAVSTQPPKWFTGADACEKAAGAMEAFAGTVTWAQNQAQTAIEVWKEGVKASQNAADAHRKRIDDYNKAVDRYNAQAPDKRDPATLPPCPAPTFEDPGKKLMADAQELLAQARTQRNTAAETARSAVRAARDMAPKKPSYAEQLGDGLQEFQIIQDHVGGGIIKGTAGLVNFVRGINPLDPYNLTHPAEYATSLNSLAAGLVVAVNDPVGTGKQMISDFMKDPAEGFGRLLPDAALTVATGGGGAAVKGVRLAADAAKAARLRRLLDDVPDGTHNRPDGRRVVTNTDPVDLASGRMFLPQTDLVLPGTLPLAFTRRTESGLAAGRFLGPSWTSTVDERLEVDAVGVLHVTADGLLIAYPHPAPGTPTEAESGTTRTRLARGTDGGYTLTDPGTGLTRHFTAPADSEPGGDGDAWLDRVEDRHGNGWTVERDEHGTPLALTCSAGRRVTTAVTDGRVTALALAGAGRGGTDLPLMRYGYEDGDLTTVTRPSGATTTFVYDDRRRVIAWIDSNGSRYDYVYDDRDRVVAEGGQAGHVQITLTYTEPDPDTGLRTTALTTAAGHTTRHRIDRHSRVVATTDPLGHTTRFAHDARGNTLSRTDPLGRTTSFTHDEEGRLLTVTRPDGSELRTVRDASGASTEFRGPDGARWLQEFDEHGNRVAVTDPAGATTRYAYDGRGRLTTVTDALGATTTVRCDAAGLPVAVTDPAGGTTFLERDALGRIARTVDPVGHVTRVDLDEDGNLVRRTGPDGATESWTHDGEGNPLSHTGPAGATSRFDYTHFDLLTTRTGPDGTRHTFEHDAELRLTRVTGPQGTWSYTYDAAGRLASETDFDGRTLSYGYDAAGQRTSRTDALGRTVSYTYDQLGRTVRKEVAGRVTTYAYDRADRLLNVTGPDSEIVYAYDRRGRVKTELVDGRAMNYAYDTLGRRARRTTPTGAVTEYGYDAAGRVGRMTSGGREVTFAHDAAGREIERAFGGSLTLSSAWDEAGRMCAQHLAVGDRSLNHRRYTHRADGYLTSVTDGLSGSRTFDLDASGRVGAVHAEGWTERYAYDEAGNQTAASWPESHPGQDATGPRSYTGTSLTRAGGVRFEYDALGRVTLRRRTRLSRKPDTWHYAWDAEDRLASVVTPDGTRWRYRYDPLGRRTAKQRLTADGEVAEEVRFSWDGTTLCEQTVHTPGLAHVVALTWDHRGLVPLSQTERLLTPDSRQEEIDRRFFAIATDLVGTPTELVDESGAIAWHARSTLWGTTAWARSGTAYTPLRFPGQYFDPETGLHYNLFRHYDPETGRYTSPDPLGLGPAPNPVAYVHNPYTICDPLGLSPYSQFKGLGWLTEKMMERPSFRYQRLVTDQSYEQQWILPDGREVHVDGGPRDGWITEAKFTGGDRVSEWEKSPYNPDFKYYDESRITTQADKLLALNEDLGGKGVRYMVSNEWGAAHVNEVLSKAFPEAYASGKLRAYHVPGNGMSGMSSWLQ</sequence>
<feature type="domain" description="RHS protein conserved region" evidence="4">
    <location>
        <begin position="1345"/>
        <end position="1373"/>
    </location>
</feature>
<feature type="region of interest" description="Disordered" evidence="3">
    <location>
        <begin position="867"/>
        <end position="898"/>
    </location>
</feature>
<feature type="region of interest" description="Disordered" evidence="3">
    <location>
        <begin position="1183"/>
        <end position="1205"/>
    </location>
</feature>
<dbReference type="NCBIfam" id="TIGR03696">
    <property type="entry name" value="Rhs_assc_core"/>
    <property type="match status" value="1"/>
</dbReference>
<dbReference type="InterPro" id="IPR006530">
    <property type="entry name" value="YD"/>
</dbReference>
<dbReference type="Pfam" id="PF25023">
    <property type="entry name" value="TEN_YD-shell"/>
    <property type="match status" value="1"/>
</dbReference>
<feature type="coiled-coil region" evidence="2">
    <location>
        <begin position="177"/>
        <end position="204"/>
    </location>
</feature>
<evidence type="ECO:0000259" key="6">
    <source>
        <dbReference type="Pfam" id="PF21725"/>
    </source>
</evidence>
<dbReference type="NCBIfam" id="TIGR01643">
    <property type="entry name" value="YD_repeat_2x"/>
    <property type="match status" value="10"/>
</dbReference>
<feature type="domain" description="DUF6531" evidence="5">
    <location>
        <begin position="415"/>
        <end position="486"/>
    </location>
</feature>
<evidence type="ECO:0000259" key="4">
    <source>
        <dbReference type="Pfam" id="PF03527"/>
    </source>
</evidence>
<proteinExistence type="predicted"/>
<evidence type="ECO:0000313" key="9">
    <source>
        <dbReference type="Proteomes" id="UP001052739"/>
    </source>
</evidence>
<gene>
    <name evidence="8" type="ORF">Shyd_62020</name>
</gene>
<protein>
    <recommendedName>
        <fullName evidence="10">Type IV secretion protein Rhs</fullName>
    </recommendedName>
</protein>
<dbReference type="Pfam" id="PF05593">
    <property type="entry name" value="RHS_repeat"/>
    <property type="match status" value="6"/>
</dbReference>
<dbReference type="Pfam" id="PF03527">
    <property type="entry name" value="RHS"/>
    <property type="match status" value="1"/>
</dbReference>
<organism evidence="8 9">
    <name type="scientific">Streptomyces hydrogenans</name>
    <dbReference type="NCBI Taxonomy" id="1873719"/>
    <lineage>
        <taxon>Bacteria</taxon>
        <taxon>Bacillati</taxon>
        <taxon>Actinomycetota</taxon>
        <taxon>Actinomycetes</taxon>
        <taxon>Kitasatosporales</taxon>
        <taxon>Streptomycetaceae</taxon>
        <taxon>Streptomyces</taxon>
    </lineage>
</organism>
<dbReference type="SUPFAM" id="SSF101898">
    <property type="entry name" value="NHL repeat"/>
    <property type="match status" value="1"/>
</dbReference>
<dbReference type="InterPro" id="IPR050708">
    <property type="entry name" value="T6SS_VgrG/RHS"/>
</dbReference>
<keyword evidence="2" id="KW-0175">Coiled coil</keyword>
<evidence type="ECO:0000256" key="1">
    <source>
        <dbReference type="ARBA" id="ARBA00022737"/>
    </source>
</evidence>
<evidence type="ECO:0000259" key="5">
    <source>
        <dbReference type="Pfam" id="PF20148"/>
    </source>
</evidence>
<feature type="region of interest" description="Disordered" evidence="3">
    <location>
        <begin position="488"/>
        <end position="524"/>
    </location>
</feature>
<evidence type="ECO:0000313" key="8">
    <source>
        <dbReference type="EMBL" id="GHI24831.1"/>
    </source>
</evidence>
<keyword evidence="1" id="KW-0677">Repeat</keyword>
<accession>A0ABQ3PIH9</accession>
<dbReference type="Pfam" id="PF21725">
    <property type="entry name" value="T7SS_signal"/>
    <property type="match status" value="1"/>
</dbReference>
<evidence type="ECO:0000259" key="7">
    <source>
        <dbReference type="Pfam" id="PF25023"/>
    </source>
</evidence>
<dbReference type="InterPro" id="IPR049082">
    <property type="entry name" value="T7SS_signal"/>
</dbReference>
<dbReference type="PANTHER" id="PTHR32305">
    <property type="match status" value="1"/>
</dbReference>
<dbReference type="InterPro" id="IPR022385">
    <property type="entry name" value="Rhs_assc_core"/>
</dbReference>
<evidence type="ECO:0008006" key="10">
    <source>
        <dbReference type="Google" id="ProtNLM"/>
    </source>
</evidence>
<dbReference type="InterPro" id="IPR031325">
    <property type="entry name" value="RHS_repeat"/>
</dbReference>
<dbReference type="Gene3D" id="2.180.10.10">
    <property type="entry name" value="RHS repeat-associated core"/>
    <property type="match status" value="3"/>
</dbReference>
<dbReference type="Pfam" id="PF20148">
    <property type="entry name" value="DUF6531"/>
    <property type="match status" value="1"/>
</dbReference>
<feature type="domain" description="Putative T7SS secretion signal" evidence="6">
    <location>
        <begin position="15"/>
        <end position="266"/>
    </location>
</feature>
<dbReference type="PANTHER" id="PTHR32305:SF15">
    <property type="entry name" value="PROTEIN RHSA-RELATED"/>
    <property type="match status" value="1"/>
</dbReference>
<comment type="caution">
    <text evidence="8">The sequence shown here is derived from an EMBL/GenBank/DDBJ whole genome shotgun (WGS) entry which is preliminary data.</text>
</comment>
<dbReference type="Proteomes" id="UP001052739">
    <property type="component" value="Unassembled WGS sequence"/>
</dbReference>
<reference evidence="8" key="1">
    <citation type="submission" date="2024-05" db="EMBL/GenBank/DDBJ databases">
        <title>Whole genome shotgun sequence of Streptomyces hydrogenans NBRC 13475.</title>
        <authorList>
            <person name="Komaki H."/>
            <person name="Tamura T."/>
        </authorList>
    </citation>
    <scope>NUCLEOTIDE SEQUENCE</scope>
    <source>
        <strain evidence="8">NBRC 13475</strain>
    </source>
</reference>
<feature type="domain" description="Teneurin-like YD-shell" evidence="7">
    <location>
        <begin position="963"/>
        <end position="1116"/>
    </location>
</feature>